<organism evidence="2 3">
    <name type="scientific">Sungkyunkwania multivorans</name>
    <dbReference type="NCBI Taxonomy" id="1173618"/>
    <lineage>
        <taxon>Bacteria</taxon>
        <taxon>Pseudomonadati</taxon>
        <taxon>Bacteroidota</taxon>
        <taxon>Flavobacteriia</taxon>
        <taxon>Flavobacteriales</taxon>
        <taxon>Flavobacteriaceae</taxon>
        <taxon>Sungkyunkwania</taxon>
    </lineage>
</organism>
<comment type="caution">
    <text evidence="2">The sequence shown here is derived from an EMBL/GenBank/DDBJ whole genome shotgun (WGS) entry which is preliminary data.</text>
</comment>
<dbReference type="RefSeq" id="WP_386406681.1">
    <property type="nucleotide sequence ID" value="NZ_JBHTJH010000004.1"/>
</dbReference>
<dbReference type="EMBL" id="JBHTJH010000004">
    <property type="protein sequence ID" value="MFD0862204.1"/>
    <property type="molecule type" value="Genomic_DNA"/>
</dbReference>
<protein>
    <submittedName>
        <fullName evidence="2">Uncharacterized protein</fullName>
    </submittedName>
</protein>
<keyword evidence="3" id="KW-1185">Reference proteome</keyword>
<gene>
    <name evidence="2" type="ORF">ACFQ1M_08280</name>
</gene>
<accession>A0ABW3CZC8</accession>
<evidence type="ECO:0000256" key="1">
    <source>
        <dbReference type="SAM" id="Coils"/>
    </source>
</evidence>
<feature type="coiled-coil region" evidence="1">
    <location>
        <begin position="16"/>
        <end position="43"/>
    </location>
</feature>
<keyword evidence="1" id="KW-0175">Coiled coil</keyword>
<dbReference type="Proteomes" id="UP001596978">
    <property type="component" value="Unassembled WGS sequence"/>
</dbReference>
<proteinExistence type="predicted"/>
<name>A0ABW3CZC8_9FLAO</name>
<sequence length="85" mass="10215">MTMNFLFKLFKNYSTSEVHEDQLATMRLEIERLTNENMILREKLGFLNDFHHSLKEKNEFFQKEYSDYITLGKNDDTRSDELGTN</sequence>
<evidence type="ECO:0000313" key="2">
    <source>
        <dbReference type="EMBL" id="MFD0862204.1"/>
    </source>
</evidence>
<reference evidence="3" key="1">
    <citation type="journal article" date="2019" name="Int. J. Syst. Evol. Microbiol.">
        <title>The Global Catalogue of Microorganisms (GCM) 10K type strain sequencing project: providing services to taxonomists for standard genome sequencing and annotation.</title>
        <authorList>
            <consortium name="The Broad Institute Genomics Platform"/>
            <consortium name="The Broad Institute Genome Sequencing Center for Infectious Disease"/>
            <person name="Wu L."/>
            <person name="Ma J."/>
        </authorList>
    </citation>
    <scope>NUCLEOTIDE SEQUENCE [LARGE SCALE GENOMIC DNA]</scope>
    <source>
        <strain evidence="3">CCUG 62952</strain>
    </source>
</reference>
<evidence type="ECO:0000313" key="3">
    <source>
        <dbReference type="Proteomes" id="UP001596978"/>
    </source>
</evidence>